<keyword evidence="2" id="KW-1185">Reference proteome</keyword>
<gene>
    <name evidence="1" type="ORF">CYNAS_LOCUS1256</name>
</gene>
<comment type="caution">
    <text evidence="1">The sequence shown here is derived from an EMBL/GenBank/DDBJ whole genome shotgun (WGS) entry which is preliminary data.</text>
</comment>
<protein>
    <submittedName>
        <fullName evidence="1">Uncharacterized protein</fullName>
    </submittedName>
</protein>
<evidence type="ECO:0000313" key="2">
    <source>
        <dbReference type="Proteomes" id="UP001176961"/>
    </source>
</evidence>
<name>A0AA36DMP9_CYLNA</name>
<accession>A0AA36DMP9</accession>
<evidence type="ECO:0000313" key="1">
    <source>
        <dbReference type="EMBL" id="CAJ0589273.1"/>
    </source>
</evidence>
<reference evidence="1" key="1">
    <citation type="submission" date="2023-07" db="EMBL/GenBank/DDBJ databases">
        <authorList>
            <consortium name="CYATHOMIX"/>
        </authorList>
    </citation>
    <scope>NUCLEOTIDE SEQUENCE</scope>
    <source>
        <strain evidence="1">N/A</strain>
    </source>
</reference>
<proteinExistence type="predicted"/>
<dbReference type="EMBL" id="CATQJL010000001">
    <property type="protein sequence ID" value="CAJ0589273.1"/>
    <property type="molecule type" value="Genomic_DNA"/>
</dbReference>
<dbReference type="Proteomes" id="UP001176961">
    <property type="component" value="Unassembled WGS sequence"/>
</dbReference>
<sequence length="73" mass="8884">MFDKDCIQQYYGFVSHWTTAYNRQEENFVAIPLRTVRFSNLVTQKLRLSFWLSTFSMPRLCRSRNRHFELSSK</sequence>
<organism evidence="1 2">
    <name type="scientific">Cylicocyclus nassatus</name>
    <name type="common">Nematode worm</name>
    <dbReference type="NCBI Taxonomy" id="53992"/>
    <lineage>
        <taxon>Eukaryota</taxon>
        <taxon>Metazoa</taxon>
        <taxon>Ecdysozoa</taxon>
        <taxon>Nematoda</taxon>
        <taxon>Chromadorea</taxon>
        <taxon>Rhabditida</taxon>
        <taxon>Rhabditina</taxon>
        <taxon>Rhabditomorpha</taxon>
        <taxon>Strongyloidea</taxon>
        <taxon>Strongylidae</taxon>
        <taxon>Cylicocyclus</taxon>
    </lineage>
</organism>
<dbReference type="AlphaFoldDB" id="A0AA36DMP9"/>